<dbReference type="PRINTS" id="PR00039">
    <property type="entry name" value="HTHLYSR"/>
</dbReference>
<comment type="similarity">
    <text evidence="1">Belongs to the LysR transcriptional regulatory family.</text>
</comment>
<dbReference type="Gene3D" id="1.10.10.10">
    <property type="entry name" value="Winged helix-like DNA-binding domain superfamily/Winged helix DNA-binding domain"/>
    <property type="match status" value="1"/>
</dbReference>
<dbReference type="InterPro" id="IPR058163">
    <property type="entry name" value="LysR-type_TF_proteobact-type"/>
</dbReference>
<name>A0A1H7EFW0_9BURK</name>
<dbReference type="Gene3D" id="3.40.190.290">
    <property type="match status" value="1"/>
</dbReference>
<dbReference type="PANTHER" id="PTHR30537">
    <property type="entry name" value="HTH-TYPE TRANSCRIPTIONAL REGULATOR"/>
    <property type="match status" value="1"/>
</dbReference>
<dbReference type="Pfam" id="PF03466">
    <property type="entry name" value="LysR_substrate"/>
    <property type="match status" value="1"/>
</dbReference>
<accession>A0A1H7EFW0</accession>
<feature type="domain" description="HTH lysR-type" evidence="5">
    <location>
        <begin position="1"/>
        <end position="59"/>
    </location>
</feature>
<dbReference type="PROSITE" id="PS50931">
    <property type="entry name" value="HTH_LYSR"/>
    <property type="match status" value="1"/>
</dbReference>
<reference evidence="7" key="1">
    <citation type="submission" date="2016-10" db="EMBL/GenBank/DDBJ databases">
        <authorList>
            <person name="Varghese N."/>
            <person name="Submissions S."/>
        </authorList>
    </citation>
    <scope>NUCLEOTIDE SEQUENCE [LARGE SCALE GENOMIC DNA]</scope>
    <source>
        <strain evidence="7">LMG 26031</strain>
    </source>
</reference>
<dbReference type="AlphaFoldDB" id="A0A1H7EFW0"/>
<dbReference type="InterPro" id="IPR000847">
    <property type="entry name" value="LysR_HTH_N"/>
</dbReference>
<dbReference type="OrthoDB" id="9786526at2"/>
<dbReference type="Proteomes" id="UP000198866">
    <property type="component" value="Unassembled WGS sequence"/>
</dbReference>
<dbReference type="EMBL" id="FNYE01000061">
    <property type="protein sequence ID" value="SEK12836.1"/>
    <property type="molecule type" value="Genomic_DNA"/>
</dbReference>
<dbReference type="InterPro" id="IPR036388">
    <property type="entry name" value="WH-like_DNA-bd_sf"/>
</dbReference>
<keyword evidence="4" id="KW-0804">Transcription</keyword>
<proteinExistence type="inferred from homology"/>
<dbReference type="SUPFAM" id="SSF46785">
    <property type="entry name" value="Winged helix' DNA-binding domain"/>
    <property type="match status" value="1"/>
</dbReference>
<dbReference type="FunFam" id="1.10.10.10:FF:000001">
    <property type="entry name" value="LysR family transcriptional regulator"/>
    <property type="match status" value="1"/>
</dbReference>
<keyword evidence="7" id="KW-1185">Reference proteome</keyword>
<keyword evidence="2" id="KW-0805">Transcription regulation</keyword>
<dbReference type="InterPro" id="IPR005119">
    <property type="entry name" value="LysR_subst-bd"/>
</dbReference>
<sequence>MDRLAAMEIFISVAEAGSFSAAAKRMNVGQPAISKSVAQLEERLGARLILRSTRGLTMTDAGQRFYEHAKLAIMEADEAEQVVRHASDSLSGKLRVSAAVTFACLHVLPSLNTFLSRHPKLEIDLVLDDRNIDLLEEGMDVALRMGSLADSAMTARRIGRSPRSVVGTPDYFSRSGVPMTPADLSHHQAIVYSQRGGGETWTFTQNGSNMDVTVSGRVRVSAAEGMRKAVLGGMGLAVASRWMFSPELALGEVQAVLTDWTLPPVDLWAVFPSGRLVTARARAFVAFVEEALAQSAGGQSGTSSA</sequence>
<dbReference type="RefSeq" id="WP_090873845.1">
    <property type="nucleotide sequence ID" value="NZ_FNYE01000061.1"/>
</dbReference>
<dbReference type="GO" id="GO:0043565">
    <property type="term" value="F:sequence-specific DNA binding"/>
    <property type="evidence" value="ECO:0007669"/>
    <property type="project" value="TreeGrafter"/>
</dbReference>
<gene>
    <name evidence="6" type="ORF">SAMN05192539_10618</name>
</gene>
<dbReference type="GO" id="GO:0003700">
    <property type="term" value="F:DNA-binding transcription factor activity"/>
    <property type="evidence" value="ECO:0007669"/>
    <property type="project" value="InterPro"/>
</dbReference>
<evidence type="ECO:0000313" key="6">
    <source>
        <dbReference type="EMBL" id="SEK12836.1"/>
    </source>
</evidence>
<dbReference type="GO" id="GO:0006351">
    <property type="term" value="P:DNA-templated transcription"/>
    <property type="evidence" value="ECO:0007669"/>
    <property type="project" value="TreeGrafter"/>
</dbReference>
<evidence type="ECO:0000256" key="4">
    <source>
        <dbReference type="ARBA" id="ARBA00023163"/>
    </source>
</evidence>
<keyword evidence="3" id="KW-0238">DNA-binding</keyword>
<evidence type="ECO:0000256" key="1">
    <source>
        <dbReference type="ARBA" id="ARBA00009437"/>
    </source>
</evidence>
<protein>
    <submittedName>
        <fullName evidence="6">Transcriptional regulator, LysR family</fullName>
    </submittedName>
</protein>
<evidence type="ECO:0000256" key="3">
    <source>
        <dbReference type="ARBA" id="ARBA00023125"/>
    </source>
</evidence>
<evidence type="ECO:0000256" key="2">
    <source>
        <dbReference type="ARBA" id="ARBA00023015"/>
    </source>
</evidence>
<dbReference type="PANTHER" id="PTHR30537:SF5">
    <property type="entry name" value="HTH-TYPE TRANSCRIPTIONAL ACTIVATOR TTDR-RELATED"/>
    <property type="match status" value="1"/>
</dbReference>
<dbReference type="STRING" id="667676.SAMN05192539_10618"/>
<organism evidence="6 7">
    <name type="scientific">Paraburkholderia diazotrophica</name>
    <dbReference type="NCBI Taxonomy" id="667676"/>
    <lineage>
        <taxon>Bacteria</taxon>
        <taxon>Pseudomonadati</taxon>
        <taxon>Pseudomonadota</taxon>
        <taxon>Betaproteobacteria</taxon>
        <taxon>Burkholderiales</taxon>
        <taxon>Burkholderiaceae</taxon>
        <taxon>Paraburkholderia</taxon>
    </lineage>
</organism>
<dbReference type="SUPFAM" id="SSF53850">
    <property type="entry name" value="Periplasmic binding protein-like II"/>
    <property type="match status" value="1"/>
</dbReference>
<evidence type="ECO:0000259" key="5">
    <source>
        <dbReference type="PROSITE" id="PS50931"/>
    </source>
</evidence>
<dbReference type="CDD" id="cd08422">
    <property type="entry name" value="PBP2_CrgA_like"/>
    <property type="match status" value="1"/>
</dbReference>
<evidence type="ECO:0000313" key="7">
    <source>
        <dbReference type="Proteomes" id="UP000198866"/>
    </source>
</evidence>
<dbReference type="InterPro" id="IPR036390">
    <property type="entry name" value="WH_DNA-bd_sf"/>
</dbReference>
<dbReference type="Pfam" id="PF00126">
    <property type="entry name" value="HTH_1"/>
    <property type="match status" value="1"/>
</dbReference>